<gene>
    <name evidence="1" type="ORF">TCT1_10860</name>
</gene>
<protein>
    <submittedName>
        <fullName evidence="1">Uncharacterized protein</fullName>
    </submittedName>
</protein>
<dbReference type="EMBL" id="AP028978">
    <property type="protein sequence ID" value="BET96165.1"/>
    <property type="molecule type" value="Genomic_DNA"/>
</dbReference>
<evidence type="ECO:0000313" key="1">
    <source>
        <dbReference type="EMBL" id="BET96165.1"/>
    </source>
</evidence>
<name>A0ABM8JTZ5_9GAMM</name>
<organism evidence="1 2">
    <name type="scientific">Xenorhabdus taiwanensis</name>
    <dbReference type="NCBI Taxonomy" id="3085177"/>
    <lineage>
        <taxon>Bacteria</taxon>
        <taxon>Pseudomonadati</taxon>
        <taxon>Pseudomonadota</taxon>
        <taxon>Gammaproteobacteria</taxon>
        <taxon>Enterobacterales</taxon>
        <taxon>Morganellaceae</taxon>
        <taxon>Xenorhabdus</taxon>
    </lineage>
</organism>
<reference evidence="1 2" key="1">
    <citation type="submission" date="2023-10" db="EMBL/GenBank/DDBJ databases">
        <title>Xenorhabdus taiwanensis sp. nov., a symbiotic bacterium associated with the entomopathogenic nematode Steinernema taiwanensis.</title>
        <authorList>
            <person name="Tseng C.T."/>
            <person name="Shu H.Y."/>
            <person name="Chen M.H."/>
            <person name="Fang Y.J."/>
            <person name="Wu T.L."/>
            <person name="Lin Y.C."/>
            <person name="Huang C.J."/>
        </authorList>
    </citation>
    <scope>NUCLEOTIDE SEQUENCE [LARGE SCALE GENOMIC DNA]</scope>
    <source>
        <strain evidence="1 2">TCT-1</strain>
    </source>
</reference>
<sequence>MCGKGFSDSDIGISDTDLSGIGMEYFIFLLTDKTTLTKYDESENIKYINYLNNVIENKGIDSDGWE</sequence>
<accession>A0ABM8JTZ5</accession>
<proteinExistence type="predicted"/>
<dbReference type="Proteomes" id="UP001529514">
    <property type="component" value="Chromosome"/>
</dbReference>
<evidence type="ECO:0000313" key="2">
    <source>
        <dbReference type="Proteomes" id="UP001529514"/>
    </source>
</evidence>
<keyword evidence="2" id="KW-1185">Reference proteome</keyword>